<dbReference type="RefSeq" id="WP_013564896.1">
    <property type="nucleotide sequence ID" value="NC_014962.1"/>
</dbReference>
<dbReference type="HOGENOM" id="CLU_066617_0_0_0"/>
<sequence length="356" mass="40576">MRRRDIDEALRGWPSDPNPSGLAVREISARNGRTLLQIRVELGILQLEVQGRPDGTRPHGFPTYLDYLRFRAREYELDRRSARRRPRDLDWASVSGPDWDESEEAGKGIAGLDSESEPLFDPFPPPEVDSTRSAQAHDRWTMNRDHHRQVDREFLQFYHRRIAWLALRRYDQALRDAEHSLALMDFVTRHSAPEMPPLHERFRPLVLFHRAQAAAALALEEHRPDDALDALAEGMQRIEEHRLRFQGSPLGLLGDEEDLAMPPGLAVAGSEDALSLPLSTSESGDELDDTLSELGEGEVVSSRSLVAQLRKLDAEIRHAFEVPRTLLEQLQDAVAREDYETAAVLRDQIKARSDRR</sequence>
<evidence type="ECO:0000256" key="1">
    <source>
        <dbReference type="SAM" id="MobiDB-lite"/>
    </source>
</evidence>
<dbReference type="InParanoid" id="E8R389"/>
<dbReference type="EMBL" id="CP002353">
    <property type="protein sequence ID" value="ADV62608.1"/>
    <property type="molecule type" value="Genomic_DNA"/>
</dbReference>
<dbReference type="InterPro" id="IPR001943">
    <property type="entry name" value="UVR_dom"/>
</dbReference>
<dbReference type="Pfam" id="PF02151">
    <property type="entry name" value="UVR"/>
    <property type="match status" value="1"/>
</dbReference>
<evidence type="ECO:0000313" key="3">
    <source>
        <dbReference type="EMBL" id="ADV62608.1"/>
    </source>
</evidence>
<name>E8R389_ISOPI</name>
<protein>
    <submittedName>
        <fullName evidence="3">UvrB/UvrC protein</fullName>
    </submittedName>
</protein>
<feature type="region of interest" description="Disordered" evidence="1">
    <location>
        <begin position="111"/>
        <end position="139"/>
    </location>
</feature>
<dbReference type="AlphaFoldDB" id="E8R389"/>
<organism evidence="3 4">
    <name type="scientific">Isosphaera pallida (strain ATCC 43644 / DSM 9630 / IS1B)</name>
    <dbReference type="NCBI Taxonomy" id="575540"/>
    <lineage>
        <taxon>Bacteria</taxon>
        <taxon>Pseudomonadati</taxon>
        <taxon>Planctomycetota</taxon>
        <taxon>Planctomycetia</taxon>
        <taxon>Isosphaerales</taxon>
        <taxon>Isosphaeraceae</taxon>
        <taxon>Isosphaera</taxon>
    </lineage>
</organism>
<accession>E8R389</accession>
<keyword evidence="4" id="KW-1185">Reference proteome</keyword>
<feature type="domain" description="UVR" evidence="2">
    <location>
        <begin position="325"/>
        <end position="351"/>
    </location>
</feature>
<dbReference type="KEGG" id="ipa:Isop_2028"/>
<evidence type="ECO:0000313" key="4">
    <source>
        <dbReference type="Proteomes" id="UP000008631"/>
    </source>
</evidence>
<reference evidence="3 4" key="2">
    <citation type="journal article" date="2011" name="Stand. Genomic Sci.">
        <title>Complete genome sequence of Isosphaera pallida type strain (IS1B).</title>
        <authorList>
            <consortium name="US DOE Joint Genome Institute (JGI-PGF)"/>
            <person name="Goker M."/>
            <person name="Cleland D."/>
            <person name="Saunders E."/>
            <person name="Lapidus A."/>
            <person name="Nolan M."/>
            <person name="Lucas S."/>
            <person name="Hammon N."/>
            <person name="Deshpande S."/>
            <person name="Cheng J.F."/>
            <person name="Tapia R."/>
            <person name="Han C."/>
            <person name="Goodwin L."/>
            <person name="Pitluck S."/>
            <person name="Liolios K."/>
            <person name="Pagani I."/>
            <person name="Ivanova N."/>
            <person name="Mavromatis K."/>
            <person name="Pati A."/>
            <person name="Chen A."/>
            <person name="Palaniappan K."/>
            <person name="Land M."/>
            <person name="Hauser L."/>
            <person name="Chang Y.J."/>
            <person name="Jeffries C.D."/>
            <person name="Detter J.C."/>
            <person name="Beck B."/>
            <person name="Woyke T."/>
            <person name="Bristow J."/>
            <person name="Eisen J.A."/>
            <person name="Markowitz V."/>
            <person name="Hugenholtz P."/>
            <person name="Kyrpides N.C."/>
            <person name="Klenk H.P."/>
        </authorList>
    </citation>
    <scope>NUCLEOTIDE SEQUENCE [LARGE SCALE GENOMIC DNA]</scope>
    <source>
        <strain evidence="4">ATCC 43644 / DSM 9630 / IS1B</strain>
    </source>
</reference>
<gene>
    <name evidence="3" type="ordered locus">Isop_2028</name>
</gene>
<dbReference type="eggNOG" id="COG3880">
    <property type="taxonomic scope" value="Bacteria"/>
</dbReference>
<reference key="1">
    <citation type="submission" date="2010-11" db="EMBL/GenBank/DDBJ databases">
        <title>The complete sequence of chromosome of Isophaera pallida ATCC 43644.</title>
        <authorList>
            <consortium name="US DOE Joint Genome Institute (JGI-PGF)"/>
            <person name="Lucas S."/>
            <person name="Copeland A."/>
            <person name="Lapidus A."/>
            <person name="Bruce D."/>
            <person name="Goodwin L."/>
            <person name="Pitluck S."/>
            <person name="Kyrpides N."/>
            <person name="Mavromatis K."/>
            <person name="Pagani I."/>
            <person name="Ivanova N."/>
            <person name="Saunders E."/>
            <person name="Brettin T."/>
            <person name="Detter J.C."/>
            <person name="Han C."/>
            <person name="Tapia R."/>
            <person name="Land M."/>
            <person name="Hauser L."/>
            <person name="Markowitz V."/>
            <person name="Cheng J.-F."/>
            <person name="Hugenholtz P."/>
            <person name="Woyke T."/>
            <person name="Wu D."/>
            <person name="Eisen J.A."/>
        </authorList>
    </citation>
    <scope>NUCLEOTIDE SEQUENCE</scope>
    <source>
        <strain>ATCC 43644</strain>
    </source>
</reference>
<dbReference type="Proteomes" id="UP000008631">
    <property type="component" value="Chromosome"/>
</dbReference>
<evidence type="ECO:0000259" key="2">
    <source>
        <dbReference type="Pfam" id="PF02151"/>
    </source>
</evidence>
<proteinExistence type="predicted"/>
<dbReference type="STRING" id="575540.Isop_2028"/>